<protein>
    <submittedName>
        <fullName evidence="1">Uncharacterized protein</fullName>
    </submittedName>
</protein>
<sequence>MARLEGSGVKPLTSAASPQWLPLLEDSRFALEIELGSDAPSWLTQSTQRALRLPPQPTGFSTGNLHTEVFTFMLVALGTPLVVLGTGKHPKIWEGQSRIP</sequence>
<comment type="caution">
    <text evidence="1">The sequence shown here is derived from an EMBL/GenBank/DDBJ whole genome shotgun (WGS) entry which is preliminary data.</text>
</comment>
<evidence type="ECO:0000313" key="2">
    <source>
        <dbReference type="Proteomes" id="UP000662314"/>
    </source>
</evidence>
<reference evidence="1 2" key="1">
    <citation type="journal article" date="2021" name="Int. J. Syst. Evol. Microbiol.">
        <title>Amazonocrinis nigriterrae gen. nov., sp. nov., Atlanticothrix silvestris gen. nov., sp. nov. and Dendronalium phyllosphericum gen. nov., sp. nov., nostocacean cyanobacteria from Brazilian environments.</title>
        <authorList>
            <person name="Alvarenga D.O."/>
            <person name="Andreote A.P.D."/>
            <person name="Branco L.H.Z."/>
            <person name="Delbaje E."/>
            <person name="Cruz R.B."/>
            <person name="Varani A.M."/>
            <person name="Fiore M.F."/>
        </authorList>
    </citation>
    <scope>NUCLEOTIDE SEQUENCE [LARGE SCALE GENOMIC DNA]</scope>
    <source>
        <strain evidence="1 2">CENA369</strain>
    </source>
</reference>
<name>A0A8J7LJX6_9NOST</name>
<evidence type="ECO:0000313" key="1">
    <source>
        <dbReference type="EMBL" id="MBH8577744.1"/>
    </source>
</evidence>
<gene>
    <name evidence="1" type="ORF">I8752_33225</name>
</gene>
<dbReference type="AlphaFoldDB" id="A0A8J7LJX6"/>
<proteinExistence type="predicted"/>
<dbReference type="RefSeq" id="WP_214436432.1">
    <property type="nucleotide sequence ID" value="NZ_CAWPUQ010000227.1"/>
</dbReference>
<dbReference type="Proteomes" id="UP000662314">
    <property type="component" value="Unassembled WGS sequence"/>
</dbReference>
<accession>A0A8J7LJX6</accession>
<dbReference type="EMBL" id="JAECZA010000291">
    <property type="protein sequence ID" value="MBH8577744.1"/>
    <property type="molecule type" value="Genomic_DNA"/>
</dbReference>
<keyword evidence="2" id="KW-1185">Reference proteome</keyword>
<organism evidence="1 2">
    <name type="scientific">Dendronalium phyllosphericum CENA369</name>
    <dbReference type="NCBI Taxonomy" id="1725256"/>
    <lineage>
        <taxon>Bacteria</taxon>
        <taxon>Bacillati</taxon>
        <taxon>Cyanobacteriota</taxon>
        <taxon>Cyanophyceae</taxon>
        <taxon>Nostocales</taxon>
        <taxon>Nostocaceae</taxon>
        <taxon>Dendronalium</taxon>
        <taxon>Dendronalium phyllosphericum</taxon>
    </lineage>
</organism>